<evidence type="ECO:0000259" key="1">
    <source>
        <dbReference type="Pfam" id="PF13449"/>
    </source>
</evidence>
<organism evidence="2">
    <name type="scientific">marine sediment metagenome</name>
    <dbReference type="NCBI Taxonomy" id="412755"/>
    <lineage>
        <taxon>unclassified sequences</taxon>
        <taxon>metagenomes</taxon>
        <taxon>ecological metagenomes</taxon>
    </lineage>
</organism>
<protein>
    <recommendedName>
        <fullName evidence="1">Phytase-like domain-containing protein</fullName>
    </recommendedName>
</protein>
<gene>
    <name evidence="2" type="ORF">LCGC14_0717410</name>
</gene>
<dbReference type="AlphaFoldDB" id="A0A0F9QDB4"/>
<dbReference type="PIRSF" id="PIRSF031900">
    <property type="entry name" value="UCP031900"/>
    <property type="match status" value="1"/>
</dbReference>
<dbReference type="InterPro" id="IPR014567">
    <property type="entry name" value="UCP031900"/>
</dbReference>
<feature type="domain" description="Phytase-like" evidence="1">
    <location>
        <begin position="59"/>
        <end position="311"/>
    </location>
</feature>
<dbReference type="InterPro" id="IPR027372">
    <property type="entry name" value="Phytase-like_dom"/>
</dbReference>
<dbReference type="Pfam" id="PF13449">
    <property type="entry name" value="Phytase-like"/>
    <property type="match status" value="1"/>
</dbReference>
<sequence>MASLAGLAMLFASGGVTAAEPIDVSAKTIPRFSRDSASDRFGDLDFVGGFEFWSRDGRLKGVSAIRLHDGGERFLSVTDTGNWFAGRIERDASGRPTGFGDAVIAPLLGPDGQPMRGKIAADAESLSIDGDRVFVGFERDHRIYAYENPRAPFGETAREIPLPLPRHELRTNRGIETIATAPAKSPLAGARIAIAERSIDPDGNLFAAIFDGAANGVFKVRKDADWDASDGAFLPGGDLLLLERRYQGFMGGLGIRIRRIAGASIQPGALVDGPVLMEADLSDEIDNMEGLDVWIDAEGGTRLTLVSDDNGSIFQRNLLLEFRLADRPAPIN</sequence>
<comment type="caution">
    <text evidence="2">The sequence shown here is derived from an EMBL/GenBank/DDBJ whole genome shotgun (WGS) entry which is preliminary data.</text>
</comment>
<name>A0A0F9QDB4_9ZZZZ</name>
<dbReference type="EMBL" id="LAZR01001610">
    <property type="protein sequence ID" value="KKN42020.1"/>
    <property type="molecule type" value="Genomic_DNA"/>
</dbReference>
<reference evidence="2" key="1">
    <citation type="journal article" date="2015" name="Nature">
        <title>Complex archaea that bridge the gap between prokaryotes and eukaryotes.</title>
        <authorList>
            <person name="Spang A."/>
            <person name="Saw J.H."/>
            <person name="Jorgensen S.L."/>
            <person name="Zaremba-Niedzwiedzka K."/>
            <person name="Martijn J."/>
            <person name="Lind A.E."/>
            <person name="van Eijk R."/>
            <person name="Schleper C."/>
            <person name="Guy L."/>
            <person name="Ettema T.J."/>
        </authorList>
    </citation>
    <scope>NUCLEOTIDE SEQUENCE</scope>
</reference>
<accession>A0A0F9QDB4</accession>
<proteinExistence type="predicted"/>
<evidence type="ECO:0000313" key="2">
    <source>
        <dbReference type="EMBL" id="KKN42020.1"/>
    </source>
</evidence>